<comment type="caution">
    <text evidence="6">The sequence shown here is derived from an EMBL/GenBank/DDBJ whole genome shotgun (WGS) entry which is preliminary data.</text>
</comment>
<dbReference type="Gene3D" id="1.10.10.60">
    <property type="entry name" value="Homeodomain-like"/>
    <property type="match status" value="1"/>
</dbReference>
<evidence type="ECO:0000256" key="1">
    <source>
        <dbReference type="ARBA" id="ARBA00023015"/>
    </source>
</evidence>
<sequence>MTAVPTTPKGKRTRSQILGAARRVFARDGYVGATMSAIAEETGVSLGGLYRYFTNKEDVFESLIGDIHDELYRVSGTTEHDFGSAPFDALFDANLGYLEHYYANRDVMRALIEAANVDARFRDFWFKMRNRHIDRFVSSLQALHGISRSGGLPARHVAEAAACMVEQSAYVWYAHEDLRDASETVPVSDAAMIVTRAWHGLFFPGERGSA</sequence>
<evidence type="ECO:0000256" key="2">
    <source>
        <dbReference type="ARBA" id="ARBA00023125"/>
    </source>
</evidence>
<dbReference type="InterPro" id="IPR001647">
    <property type="entry name" value="HTH_TetR"/>
</dbReference>
<keyword evidence="7" id="KW-1185">Reference proteome</keyword>
<dbReference type="SUPFAM" id="SSF46689">
    <property type="entry name" value="Homeodomain-like"/>
    <property type="match status" value="1"/>
</dbReference>
<dbReference type="GO" id="GO:0000976">
    <property type="term" value="F:transcription cis-regulatory region binding"/>
    <property type="evidence" value="ECO:0007669"/>
    <property type="project" value="TreeGrafter"/>
</dbReference>
<dbReference type="AlphaFoldDB" id="A0A4V2SSR1"/>
<proteinExistence type="predicted"/>
<evidence type="ECO:0000259" key="5">
    <source>
        <dbReference type="PROSITE" id="PS50977"/>
    </source>
</evidence>
<organism evidence="6 7">
    <name type="scientific">Tamaricihabitans halophyticus</name>
    <dbReference type="NCBI Taxonomy" id="1262583"/>
    <lineage>
        <taxon>Bacteria</taxon>
        <taxon>Bacillati</taxon>
        <taxon>Actinomycetota</taxon>
        <taxon>Actinomycetes</taxon>
        <taxon>Pseudonocardiales</taxon>
        <taxon>Pseudonocardiaceae</taxon>
        <taxon>Tamaricihabitans</taxon>
    </lineage>
</organism>
<dbReference type="PROSITE" id="PS50977">
    <property type="entry name" value="HTH_TETR_2"/>
    <property type="match status" value="1"/>
</dbReference>
<keyword evidence="2 4" id="KW-0238">DNA-binding</keyword>
<dbReference type="GO" id="GO:0003700">
    <property type="term" value="F:DNA-binding transcription factor activity"/>
    <property type="evidence" value="ECO:0007669"/>
    <property type="project" value="TreeGrafter"/>
</dbReference>
<dbReference type="PANTHER" id="PTHR30055">
    <property type="entry name" value="HTH-TYPE TRANSCRIPTIONAL REGULATOR RUTR"/>
    <property type="match status" value="1"/>
</dbReference>
<evidence type="ECO:0000256" key="4">
    <source>
        <dbReference type="PROSITE-ProRule" id="PRU00335"/>
    </source>
</evidence>
<dbReference type="InterPro" id="IPR050109">
    <property type="entry name" value="HTH-type_TetR-like_transc_reg"/>
</dbReference>
<dbReference type="InterPro" id="IPR023772">
    <property type="entry name" value="DNA-bd_HTH_TetR-type_CS"/>
</dbReference>
<dbReference type="Gene3D" id="1.10.357.10">
    <property type="entry name" value="Tetracycline Repressor, domain 2"/>
    <property type="match status" value="1"/>
</dbReference>
<protein>
    <submittedName>
        <fullName evidence="6">TetR family transcriptional regulator</fullName>
    </submittedName>
</protein>
<dbReference type="PROSITE" id="PS01081">
    <property type="entry name" value="HTH_TETR_1"/>
    <property type="match status" value="1"/>
</dbReference>
<dbReference type="Proteomes" id="UP000294911">
    <property type="component" value="Unassembled WGS sequence"/>
</dbReference>
<keyword evidence="1" id="KW-0805">Transcription regulation</keyword>
<dbReference type="RefSeq" id="WP_132879013.1">
    <property type="nucleotide sequence ID" value="NZ_SLXQ01000011.1"/>
</dbReference>
<dbReference type="InterPro" id="IPR009057">
    <property type="entry name" value="Homeodomain-like_sf"/>
</dbReference>
<evidence type="ECO:0000313" key="7">
    <source>
        <dbReference type="Proteomes" id="UP000294911"/>
    </source>
</evidence>
<feature type="DNA-binding region" description="H-T-H motif" evidence="4">
    <location>
        <begin position="34"/>
        <end position="53"/>
    </location>
</feature>
<dbReference type="PRINTS" id="PR00455">
    <property type="entry name" value="HTHTETR"/>
</dbReference>
<dbReference type="Pfam" id="PF00440">
    <property type="entry name" value="TetR_N"/>
    <property type="match status" value="1"/>
</dbReference>
<dbReference type="EMBL" id="SLXQ01000011">
    <property type="protein sequence ID" value="TCP47876.1"/>
    <property type="molecule type" value="Genomic_DNA"/>
</dbReference>
<feature type="domain" description="HTH tetR-type" evidence="5">
    <location>
        <begin position="11"/>
        <end position="71"/>
    </location>
</feature>
<dbReference type="SUPFAM" id="SSF48498">
    <property type="entry name" value="Tetracyclin repressor-like, C-terminal domain"/>
    <property type="match status" value="1"/>
</dbReference>
<name>A0A4V2SSR1_9PSEU</name>
<dbReference type="OrthoDB" id="5242520at2"/>
<keyword evidence="3" id="KW-0804">Transcription</keyword>
<evidence type="ECO:0000256" key="3">
    <source>
        <dbReference type="ARBA" id="ARBA00023163"/>
    </source>
</evidence>
<dbReference type="PANTHER" id="PTHR30055:SF234">
    <property type="entry name" value="HTH-TYPE TRANSCRIPTIONAL REGULATOR BETI"/>
    <property type="match status" value="1"/>
</dbReference>
<dbReference type="InterPro" id="IPR036271">
    <property type="entry name" value="Tet_transcr_reg_TetR-rel_C_sf"/>
</dbReference>
<accession>A0A4V2SSR1</accession>
<reference evidence="6 7" key="1">
    <citation type="submission" date="2019-03" db="EMBL/GenBank/DDBJ databases">
        <title>Genomic Encyclopedia of Type Strains, Phase IV (KMG-IV): sequencing the most valuable type-strain genomes for metagenomic binning, comparative biology and taxonomic classification.</title>
        <authorList>
            <person name="Goeker M."/>
        </authorList>
    </citation>
    <scope>NUCLEOTIDE SEQUENCE [LARGE SCALE GENOMIC DNA]</scope>
    <source>
        <strain evidence="6 7">DSM 45765</strain>
    </source>
</reference>
<evidence type="ECO:0000313" key="6">
    <source>
        <dbReference type="EMBL" id="TCP47876.1"/>
    </source>
</evidence>
<gene>
    <name evidence="6" type="ORF">EV191_11181</name>
</gene>